<evidence type="ECO:0000313" key="1">
    <source>
        <dbReference type="EMBL" id="GGA31791.1"/>
    </source>
</evidence>
<organism evidence="1 2">
    <name type="scientific">Hafnia psychrotolerans</name>
    <dbReference type="NCBI Taxonomy" id="1477018"/>
    <lineage>
        <taxon>Bacteria</taxon>
        <taxon>Pseudomonadati</taxon>
        <taxon>Pseudomonadota</taxon>
        <taxon>Gammaproteobacteria</taxon>
        <taxon>Enterobacterales</taxon>
        <taxon>Hafniaceae</taxon>
        <taxon>Hafnia</taxon>
    </lineage>
</organism>
<proteinExistence type="predicted"/>
<evidence type="ECO:0000313" key="2">
    <source>
        <dbReference type="Proteomes" id="UP000627464"/>
    </source>
</evidence>
<dbReference type="Proteomes" id="UP000627464">
    <property type="component" value="Unassembled WGS sequence"/>
</dbReference>
<comment type="caution">
    <text evidence="1">The sequence shown here is derived from an EMBL/GenBank/DDBJ whole genome shotgun (WGS) entry which is preliminary data.</text>
</comment>
<dbReference type="EMBL" id="BMFZ01000001">
    <property type="protein sequence ID" value="GGA31791.1"/>
    <property type="molecule type" value="Genomic_DNA"/>
</dbReference>
<accession>A0ABQ1FW59</accession>
<keyword evidence="2" id="KW-1185">Reference proteome</keyword>
<reference evidence="2" key="1">
    <citation type="journal article" date="2019" name="Int. J. Syst. Evol. Microbiol.">
        <title>The Global Catalogue of Microorganisms (GCM) 10K type strain sequencing project: providing services to taxonomists for standard genome sequencing and annotation.</title>
        <authorList>
            <consortium name="The Broad Institute Genomics Platform"/>
            <consortium name="The Broad Institute Genome Sequencing Center for Infectious Disease"/>
            <person name="Wu L."/>
            <person name="Ma J."/>
        </authorList>
    </citation>
    <scope>NUCLEOTIDE SEQUENCE [LARGE SCALE GENOMIC DNA]</scope>
    <source>
        <strain evidence="2">CGMCC 1.12806</strain>
    </source>
</reference>
<sequence length="72" mass="7735">MNPIPGRAEVVLGQDAWVAVLPARHVQARHKRECGITLEELAAQPFILATGGCVVNGKSLMKQSGLHDLTYA</sequence>
<protein>
    <submittedName>
        <fullName evidence="1">Uncharacterized protein</fullName>
    </submittedName>
</protein>
<gene>
    <name evidence="1" type="ORF">GCM10011328_03170</name>
</gene>
<name>A0ABQ1FW59_9GAMM</name>